<sequence>MKGRLRQAEPFGPGGVGGVREPRLRGLGHAGKGAVRPDDLDFNPTVVSGWRTDEILCIH</sequence>
<comment type="caution">
    <text evidence="2">The sequence shown here is derived from an EMBL/GenBank/DDBJ whole genome shotgun (WGS) entry which is preliminary data.</text>
</comment>
<evidence type="ECO:0000313" key="3">
    <source>
        <dbReference type="Proteomes" id="UP000032289"/>
    </source>
</evidence>
<protein>
    <submittedName>
        <fullName evidence="2">Uncharacterized protein</fullName>
    </submittedName>
</protein>
<evidence type="ECO:0000313" key="2">
    <source>
        <dbReference type="EMBL" id="KIU21501.1"/>
    </source>
</evidence>
<dbReference type="AlphaFoldDB" id="A0A0D1M0D9"/>
<proteinExistence type="predicted"/>
<name>A0A0D1M0D9_9LACO</name>
<dbReference type="EMBL" id="JWHT01000048">
    <property type="protein sequence ID" value="KIU21501.1"/>
    <property type="molecule type" value="Genomic_DNA"/>
</dbReference>
<dbReference type="Proteomes" id="UP000032289">
    <property type="component" value="Unassembled WGS sequence"/>
</dbReference>
<feature type="region of interest" description="Disordered" evidence="1">
    <location>
        <begin position="1"/>
        <end position="34"/>
    </location>
</feature>
<organism evidence="2 3">
    <name type="scientific">Weissella cibaria</name>
    <dbReference type="NCBI Taxonomy" id="137591"/>
    <lineage>
        <taxon>Bacteria</taxon>
        <taxon>Bacillati</taxon>
        <taxon>Bacillota</taxon>
        <taxon>Bacilli</taxon>
        <taxon>Lactobacillales</taxon>
        <taxon>Lactobacillaceae</taxon>
        <taxon>Weissella</taxon>
    </lineage>
</organism>
<gene>
    <name evidence="2" type="ORF">ab3b_01977</name>
</gene>
<reference evidence="2" key="1">
    <citation type="journal article" date="2015" name="Microbiology (Mosc.)">
        <title>Genomics of the Weissella cibaria species with an examination of its metabolic traits.</title>
        <authorList>
            <person name="Lynch K.M."/>
            <person name="Lucid A."/>
            <person name="Arendt E.K."/>
            <person name="Sleator R.D."/>
            <person name="Lucey B."/>
            <person name="Coffey A."/>
        </authorList>
    </citation>
    <scope>NUCLEOTIDE SEQUENCE [LARGE SCALE GENOMIC DNA]</scope>
    <source>
        <strain evidence="2">AB3b</strain>
    </source>
</reference>
<accession>A0A0D1M0D9</accession>
<evidence type="ECO:0000256" key="1">
    <source>
        <dbReference type="SAM" id="MobiDB-lite"/>
    </source>
</evidence>